<dbReference type="RefSeq" id="XP_018523214.1">
    <property type="nucleotide sequence ID" value="XM_018667698.2"/>
</dbReference>
<feature type="region of interest" description="Disordered" evidence="2">
    <location>
        <begin position="1"/>
        <end position="158"/>
    </location>
</feature>
<dbReference type="GO" id="GO:0006869">
    <property type="term" value="P:lipid transport"/>
    <property type="evidence" value="ECO:0007669"/>
    <property type="project" value="InterPro"/>
</dbReference>
<evidence type="ECO:0000256" key="1">
    <source>
        <dbReference type="ARBA" id="ARBA00010090"/>
    </source>
</evidence>
<dbReference type="Proteomes" id="UP000694890">
    <property type="component" value="Linkage group LG11"/>
</dbReference>
<feature type="transmembrane region" description="Helical" evidence="3">
    <location>
        <begin position="382"/>
        <end position="403"/>
    </location>
</feature>
<dbReference type="AlphaFoldDB" id="A0AAJ7LJ91"/>
<accession>A0AAJ7LJ91</accession>
<evidence type="ECO:0000256" key="3">
    <source>
        <dbReference type="SAM" id="Phobius"/>
    </source>
</evidence>
<feature type="transmembrane region" description="Helical" evidence="3">
    <location>
        <begin position="354"/>
        <end position="376"/>
    </location>
</feature>
<evidence type="ECO:0000313" key="5">
    <source>
        <dbReference type="RefSeq" id="XP_018523214.1"/>
    </source>
</evidence>
<feature type="compositionally biased region" description="Basic and acidic residues" evidence="2">
    <location>
        <begin position="106"/>
        <end position="117"/>
    </location>
</feature>
<evidence type="ECO:0000313" key="4">
    <source>
        <dbReference type="Proteomes" id="UP000694890"/>
    </source>
</evidence>
<organism evidence="4 5">
    <name type="scientific">Lates calcarifer</name>
    <name type="common">Barramundi</name>
    <name type="synonym">Holocentrus calcarifer</name>
    <dbReference type="NCBI Taxonomy" id="8187"/>
    <lineage>
        <taxon>Eukaryota</taxon>
        <taxon>Metazoa</taxon>
        <taxon>Chordata</taxon>
        <taxon>Craniata</taxon>
        <taxon>Vertebrata</taxon>
        <taxon>Euteleostomi</taxon>
        <taxon>Actinopterygii</taxon>
        <taxon>Neopterygii</taxon>
        <taxon>Teleostei</taxon>
        <taxon>Neoteleostei</taxon>
        <taxon>Acanthomorphata</taxon>
        <taxon>Carangaria</taxon>
        <taxon>Carangaria incertae sedis</taxon>
        <taxon>Centropomidae</taxon>
        <taxon>Lates</taxon>
    </lineage>
</organism>
<dbReference type="InterPro" id="IPR008405">
    <property type="entry name" value="ApoL"/>
</dbReference>
<proteinExistence type="inferred from homology"/>
<dbReference type="PANTHER" id="PTHR14096">
    <property type="entry name" value="APOLIPOPROTEIN L"/>
    <property type="match status" value="1"/>
</dbReference>
<dbReference type="PANTHER" id="PTHR14096:SF59">
    <property type="entry name" value="APOLIPOPROTEIN L, 1 ISOFORM X1"/>
    <property type="match status" value="1"/>
</dbReference>
<dbReference type="GO" id="GO:0005576">
    <property type="term" value="C:extracellular region"/>
    <property type="evidence" value="ECO:0007669"/>
    <property type="project" value="InterPro"/>
</dbReference>
<dbReference type="GeneID" id="108877609"/>
<dbReference type="GO" id="GO:0008289">
    <property type="term" value="F:lipid binding"/>
    <property type="evidence" value="ECO:0007669"/>
    <property type="project" value="InterPro"/>
</dbReference>
<feature type="compositionally biased region" description="Basic residues" evidence="2">
    <location>
        <begin position="17"/>
        <end position="27"/>
    </location>
</feature>
<feature type="compositionally biased region" description="Polar residues" evidence="2">
    <location>
        <begin position="84"/>
        <end position="98"/>
    </location>
</feature>
<evidence type="ECO:0000256" key="2">
    <source>
        <dbReference type="SAM" id="MobiDB-lite"/>
    </source>
</evidence>
<dbReference type="GO" id="GO:0016020">
    <property type="term" value="C:membrane"/>
    <property type="evidence" value="ECO:0007669"/>
    <property type="project" value="TreeGrafter"/>
</dbReference>
<feature type="compositionally biased region" description="Basic and acidic residues" evidence="2">
    <location>
        <begin position="52"/>
        <end position="62"/>
    </location>
</feature>
<feature type="compositionally biased region" description="Low complexity" evidence="2">
    <location>
        <begin position="140"/>
        <end position="154"/>
    </location>
</feature>
<keyword evidence="3" id="KW-1133">Transmembrane helix</keyword>
<comment type="similarity">
    <text evidence="1">Belongs to the apolipoprotein L family.</text>
</comment>
<sequence>MTPGVTDGSHPEVKVKPVPHPRSKKPKAQNNTYSTLDSEDKTRSATNADSSQHNEHPGDYKRPHPVRPPPKPPSLPSSKPTAAVDSSSQYMSSITESTVKPPAVSAERKQNHPRPERPPLPSAYYDRARSAVGTQSRIYSQGSQQSTISSTQQTAVSPAYSEEAVKSFGTYGETATDGTDRPAVPPRLWQSSLPRPASVGETLPLQTRPKPPPFNPPPPPSTEILWEPVYSEIEHRPYLDLLPDDEDRMTQQRSVPPSQRCQQTTEDKEDIIVMLRWLKRVSKSDYMTPSVYGLTIDEEIRSFNQRAKNVSKALRLYNLLMMKRNDCLRNVITEFTSISDSLDKMQKKTKTMGIAGGTTGAVGGVTAVLGIALAPVTMGTSLIATAVGAGMVASAGGMGAHAAKAKEKVVNRMTVEKLVYEYKSDIVDLEHCLDFILAGMNELRRHDIARLQRAGAQPDALKMAHLSQSVFRNNMSNERRTSLAHTGGMSSERLLLAFIKEMDQYFSDKDGQKLRKSSQSKFSGRVRLLAKNLQDELDHLNHTWEMFS</sequence>
<name>A0AAJ7LJ91_LATCA</name>
<reference evidence="5" key="1">
    <citation type="submission" date="2025-08" db="UniProtKB">
        <authorList>
            <consortium name="RefSeq"/>
        </authorList>
    </citation>
    <scope>IDENTIFICATION</scope>
    <source>
        <tissue evidence="5">Brain</tissue>
    </source>
</reference>
<dbReference type="Pfam" id="PF05461">
    <property type="entry name" value="ApoL"/>
    <property type="match status" value="1"/>
</dbReference>
<keyword evidence="3" id="KW-0812">Transmembrane</keyword>
<gene>
    <name evidence="5" type="primary">LOC108877609</name>
</gene>
<dbReference type="GO" id="GO:0042157">
    <property type="term" value="P:lipoprotein metabolic process"/>
    <property type="evidence" value="ECO:0007669"/>
    <property type="project" value="InterPro"/>
</dbReference>
<protein>
    <submittedName>
        <fullName evidence="5">Uncharacterized protein LOC108877609 isoform X2</fullName>
    </submittedName>
</protein>
<feature type="region of interest" description="Disordered" evidence="2">
    <location>
        <begin position="170"/>
        <end position="217"/>
    </location>
</feature>
<feature type="compositionally biased region" description="Pro residues" evidence="2">
    <location>
        <begin position="66"/>
        <end position="75"/>
    </location>
</feature>
<keyword evidence="3" id="KW-0472">Membrane</keyword>